<name>A0A9N9QNR4_9CUCU</name>
<evidence type="ECO:0000313" key="1">
    <source>
        <dbReference type="EMBL" id="CAG9766922.1"/>
    </source>
</evidence>
<sequence length="134" mass="15287">MSLPLKYLKAERPKQELDLDQKLADKETQTIPCGKPKVPEGYQDLLLEFTINCNLHHPRNLVDYAAEYFAALKDQKHTKIVYDLVCTEKEEKTDRDSTAFSEATTVTDSEFSKDEHEKIILTSAESDSVPILLN</sequence>
<dbReference type="Gene3D" id="1.20.890.10">
    <property type="entry name" value="cAMP-dependent protein kinase regulatory subunit, dimerization-anchoring domain"/>
    <property type="match status" value="1"/>
</dbReference>
<dbReference type="OrthoDB" id="417078at2759"/>
<evidence type="ECO:0008006" key="3">
    <source>
        <dbReference type="Google" id="ProtNLM"/>
    </source>
</evidence>
<keyword evidence="2" id="KW-1185">Reference proteome</keyword>
<accession>A0A9N9QNR4</accession>
<dbReference type="SUPFAM" id="SSF47391">
    <property type="entry name" value="Dimerization-anchoring domain of cAMP-dependent PK regulatory subunit"/>
    <property type="match status" value="1"/>
</dbReference>
<protein>
    <recommendedName>
        <fullName evidence="3">RIIa domain-containing protein</fullName>
    </recommendedName>
</protein>
<dbReference type="Proteomes" id="UP001152799">
    <property type="component" value="Chromosome 3"/>
</dbReference>
<reference evidence="1" key="1">
    <citation type="submission" date="2022-01" db="EMBL/GenBank/DDBJ databases">
        <authorList>
            <person name="King R."/>
        </authorList>
    </citation>
    <scope>NUCLEOTIDE SEQUENCE</scope>
</reference>
<dbReference type="EMBL" id="OU892279">
    <property type="protein sequence ID" value="CAG9766922.1"/>
    <property type="molecule type" value="Genomic_DNA"/>
</dbReference>
<organism evidence="1 2">
    <name type="scientific">Ceutorhynchus assimilis</name>
    <name type="common">cabbage seed weevil</name>
    <dbReference type="NCBI Taxonomy" id="467358"/>
    <lineage>
        <taxon>Eukaryota</taxon>
        <taxon>Metazoa</taxon>
        <taxon>Ecdysozoa</taxon>
        <taxon>Arthropoda</taxon>
        <taxon>Hexapoda</taxon>
        <taxon>Insecta</taxon>
        <taxon>Pterygota</taxon>
        <taxon>Neoptera</taxon>
        <taxon>Endopterygota</taxon>
        <taxon>Coleoptera</taxon>
        <taxon>Polyphaga</taxon>
        <taxon>Cucujiformia</taxon>
        <taxon>Curculionidae</taxon>
        <taxon>Ceutorhynchinae</taxon>
        <taxon>Ceutorhynchus</taxon>
    </lineage>
</organism>
<dbReference type="CDD" id="cd12099">
    <property type="entry name" value="DD_RII_PKA"/>
    <property type="match status" value="1"/>
</dbReference>
<gene>
    <name evidence="1" type="ORF">CEUTPL_LOCUS7493</name>
</gene>
<dbReference type="AlphaFoldDB" id="A0A9N9QNR4"/>
<proteinExistence type="predicted"/>
<evidence type="ECO:0000313" key="2">
    <source>
        <dbReference type="Proteomes" id="UP001152799"/>
    </source>
</evidence>